<feature type="compositionally biased region" description="Basic and acidic residues" evidence="1">
    <location>
        <begin position="175"/>
        <end position="192"/>
    </location>
</feature>
<reference evidence="2 3" key="1">
    <citation type="submission" date="2021-07" db="EMBL/GenBank/DDBJ databases">
        <title>The Aristolochia fimbriata genome: insights into angiosperm evolution, floral development and chemical biosynthesis.</title>
        <authorList>
            <person name="Jiao Y."/>
        </authorList>
    </citation>
    <scope>NUCLEOTIDE SEQUENCE [LARGE SCALE GENOMIC DNA]</scope>
    <source>
        <strain evidence="2">IBCAS-2021</strain>
        <tissue evidence="2">Leaf</tissue>
    </source>
</reference>
<dbReference type="EMBL" id="JAINDJ010000004">
    <property type="protein sequence ID" value="KAG9450861.1"/>
    <property type="molecule type" value="Genomic_DNA"/>
</dbReference>
<accession>A0AAV7ER01</accession>
<keyword evidence="3" id="KW-1185">Reference proteome</keyword>
<feature type="region of interest" description="Disordered" evidence="1">
    <location>
        <begin position="73"/>
        <end position="94"/>
    </location>
</feature>
<feature type="region of interest" description="Disordered" evidence="1">
    <location>
        <begin position="121"/>
        <end position="244"/>
    </location>
</feature>
<proteinExistence type="predicted"/>
<gene>
    <name evidence="2" type="ORF">H6P81_010826</name>
</gene>
<dbReference type="Proteomes" id="UP000825729">
    <property type="component" value="Unassembled WGS sequence"/>
</dbReference>
<feature type="region of interest" description="Disordered" evidence="1">
    <location>
        <begin position="281"/>
        <end position="308"/>
    </location>
</feature>
<evidence type="ECO:0000256" key="1">
    <source>
        <dbReference type="SAM" id="MobiDB-lite"/>
    </source>
</evidence>
<evidence type="ECO:0000313" key="2">
    <source>
        <dbReference type="EMBL" id="KAG9450861.1"/>
    </source>
</evidence>
<comment type="caution">
    <text evidence="2">The sequence shown here is derived from an EMBL/GenBank/DDBJ whole genome shotgun (WGS) entry which is preliminary data.</text>
</comment>
<organism evidence="2 3">
    <name type="scientific">Aristolochia fimbriata</name>
    <name type="common">White veined hardy Dutchman's pipe vine</name>
    <dbReference type="NCBI Taxonomy" id="158543"/>
    <lineage>
        <taxon>Eukaryota</taxon>
        <taxon>Viridiplantae</taxon>
        <taxon>Streptophyta</taxon>
        <taxon>Embryophyta</taxon>
        <taxon>Tracheophyta</taxon>
        <taxon>Spermatophyta</taxon>
        <taxon>Magnoliopsida</taxon>
        <taxon>Magnoliidae</taxon>
        <taxon>Piperales</taxon>
        <taxon>Aristolochiaceae</taxon>
        <taxon>Aristolochia</taxon>
    </lineage>
</organism>
<dbReference type="AlphaFoldDB" id="A0AAV7ER01"/>
<name>A0AAV7ER01_ARIFI</name>
<sequence>MEVVVPMAPATAAEFNFDSTCSSPYMSAPSSPKRFGDYYFSAPTSPSRASAIYEEFRALSKGRTASSAAIPFDWEEKPGTPKGGSGERAGEEAEEGDDFAFDFSGQLDPSYITAAEELFEQGKIRPLKPPSRMMQAEELPSPKSPKSPRRMFREAFSPRQKKGGDPFAAAAAAEAEPRKGGGGERERGRERAGPSSQGSSTRRAARSLSPYRVSDFAFEEPHQAGKAAAKPPAPPSAAPKSGSKKWSIKDFLLFRSASEGRASGGKDPLRKYSLLAHAKTKAAADDVKNSSFRSTDSSGSMRKGRASAHELHYTANRAVSEEMRRKTFLPYRQGLLGCLGFSPTAHGLAKGFQSITRR</sequence>
<feature type="compositionally biased region" description="Polar residues" evidence="1">
    <location>
        <begin position="289"/>
        <end position="300"/>
    </location>
</feature>
<feature type="compositionally biased region" description="Low complexity" evidence="1">
    <location>
        <begin position="165"/>
        <end position="174"/>
    </location>
</feature>
<dbReference type="Pfam" id="PF07816">
    <property type="entry name" value="DUF1645"/>
    <property type="match status" value="1"/>
</dbReference>
<dbReference type="PANTHER" id="PTHR33095:SF81">
    <property type="entry name" value="OS07G0619500 PROTEIN"/>
    <property type="match status" value="1"/>
</dbReference>
<evidence type="ECO:0000313" key="3">
    <source>
        <dbReference type="Proteomes" id="UP000825729"/>
    </source>
</evidence>
<protein>
    <submittedName>
        <fullName evidence="2">Uncharacterized protein</fullName>
    </submittedName>
</protein>
<dbReference type="InterPro" id="IPR012442">
    <property type="entry name" value="DUF1645_plant"/>
</dbReference>
<dbReference type="PANTHER" id="PTHR33095">
    <property type="entry name" value="OS07G0619500 PROTEIN"/>
    <property type="match status" value="1"/>
</dbReference>